<proteinExistence type="predicted"/>
<reference evidence="1" key="1">
    <citation type="submission" date="2014-11" db="EMBL/GenBank/DDBJ databases">
        <authorList>
            <person name="Amaro Gonzalez C."/>
        </authorList>
    </citation>
    <scope>NUCLEOTIDE SEQUENCE</scope>
</reference>
<dbReference type="EMBL" id="GBXM01065056">
    <property type="protein sequence ID" value="JAH43521.1"/>
    <property type="molecule type" value="Transcribed_RNA"/>
</dbReference>
<reference evidence="1" key="2">
    <citation type="journal article" date="2015" name="Fish Shellfish Immunol.">
        <title>Early steps in the European eel (Anguilla anguilla)-Vibrio vulnificus interaction in the gills: Role of the RtxA13 toxin.</title>
        <authorList>
            <person name="Callol A."/>
            <person name="Pajuelo D."/>
            <person name="Ebbesson L."/>
            <person name="Teles M."/>
            <person name="MacKenzie S."/>
            <person name="Amaro C."/>
        </authorList>
    </citation>
    <scope>NUCLEOTIDE SEQUENCE</scope>
</reference>
<evidence type="ECO:0000313" key="1">
    <source>
        <dbReference type="EMBL" id="JAH43521.1"/>
    </source>
</evidence>
<dbReference type="AlphaFoldDB" id="A0A0E9SQD8"/>
<protein>
    <submittedName>
        <fullName evidence="1">Uncharacterized protein</fullName>
    </submittedName>
</protein>
<sequence length="37" mass="4309">MFCSLQETVQINTLKDEAFHKITVFYLSALVFQNSEL</sequence>
<name>A0A0E9SQD8_ANGAN</name>
<organism evidence="1">
    <name type="scientific">Anguilla anguilla</name>
    <name type="common">European freshwater eel</name>
    <name type="synonym">Muraena anguilla</name>
    <dbReference type="NCBI Taxonomy" id="7936"/>
    <lineage>
        <taxon>Eukaryota</taxon>
        <taxon>Metazoa</taxon>
        <taxon>Chordata</taxon>
        <taxon>Craniata</taxon>
        <taxon>Vertebrata</taxon>
        <taxon>Euteleostomi</taxon>
        <taxon>Actinopterygii</taxon>
        <taxon>Neopterygii</taxon>
        <taxon>Teleostei</taxon>
        <taxon>Anguilliformes</taxon>
        <taxon>Anguillidae</taxon>
        <taxon>Anguilla</taxon>
    </lineage>
</organism>
<accession>A0A0E9SQD8</accession>